<dbReference type="GO" id="GO:0005978">
    <property type="term" value="P:glycogen biosynthetic process"/>
    <property type="evidence" value="ECO:0007669"/>
    <property type="project" value="InterPro"/>
</dbReference>
<dbReference type="InterPro" id="IPR005835">
    <property type="entry name" value="NTP_transferase_dom"/>
</dbReference>
<evidence type="ECO:0000259" key="3">
    <source>
        <dbReference type="Pfam" id="PF00483"/>
    </source>
</evidence>
<gene>
    <name evidence="4" type="ORF">COW28_02755</name>
</gene>
<dbReference type="EMBL" id="PFFY01000130">
    <property type="protein sequence ID" value="PIW33782.1"/>
    <property type="molecule type" value="Genomic_DNA"/>
</dbReference>
<dbReference type="AlphaFoldDB" id="A0A2M7GZ66"/>
<dbReference type="PROSITE" id="PS00810">
    <property type="entry name" value="ADP_GLC_PYROPHOSPH_3"/>
    <property type="match status" value="1"/>
</dbReference>
<keyword evidence="2" id="KW-0119">Carbohydrate metabolism</keyword>
<evidence type="ECO:0000256" key="1">
    <source>
        <dbReference type="ARBA" id="ARBA00022600"/>
    </source>
</evidence>
<dbReference type="SUPFAM" id="SSF53448">
    <property type="entry name" value="Nucleotide-diphospho-sugar transferases"/>
    <property type="match status" value="1"/>
</dbReference>
<dbReference type="GO" id="GO:0008878">
    <property type="term" value="F:glucose-1-phosphate adenylyltransferase activity"/>
    <property type="evidence" value="ECO:0007669"/>
    <property type="project" value="InterPro"/>
</dbReference>
<dbReference type="InterPro" id="IPR029044">
    <property type="entry name" value="Nucleotide-diphossugar_trans"/>
</dbReference>
<dbReference type="Proteomes" id="UP000230025">
    <property type="component" value="Unassembled WGS sequence"/>
</dbReference>
<protein>
    <submittedName>
        <fullName evidence="4">Nucleoside-diphosphate-sugar pyrophosphorylase</fullName>
    </submittedName>
</protein>
<accession>A0A2M7GZ66</accession>
<dbReference type="InterPro" id="IPR005836">
    <property type="entry name" value="ADP_Glu_pyroP_CS"/>
</dbReference>
<feature type="non-terminal residue" evidence="4">
    <location>
        <position position="229"/>
    </location>
</feature>
<evidence type="ECO:0000313" key="5">
    <source>
        <dbReference type="Proteomes" id="UP000230025"/>
    </source>
</evidence>
<dbReference type="Gene3D" id="3.90.550.10">
    <property type="entry name" value="Spore Coat Polysaccharide Biosynthesis Protein SpsA, Chain A"/>
    <property type="match status" value="1"/>
</dbReference>
<dbReference type="Pfam" id="PF00483">
    <property type="entry name" value="NTP_transferase"/>
    <property type="match status" value="1"/>
</dbReference>
<proteinExistence type="predicted"/>
<evidence type="ECO:0000313" key="4">
    <source>
        <dbReference type="EMBL" id="PIW33782.1"/>
    </source>
</evidence>
<organism evidence="4 5">
    <name type="scientific">bacterium (Candidatus Ratteibacteria) CG15_BIG_FIL_POST_REV_8_21_14_020_41_12</name>
    <dbReference type="NCBI Taxonomy" id="2014291"/>
    <lineage>
        <taxon>Bacteria</taxon>
        <taxon>Candidatus Ratteibacteria</taxon>
    </lineage>
</organism>
<name>A0A2M7GZ66_9BACT</name>
<keyword evidence="1" id="KW-0321">Glycogen metabolism</keyword>
<sequence length="229" mass="26399">MKAVILAGGKGKRLTPYTTIFPKPLVPIGDIPILEVVIRQLRGFGFKEITLAVGHLSELIRTYFKNGEKWGIKLFYSREEKSLGTAAPLSLIKGLNDTFLVMNSDILTTLDYTRLINFHKRKKGIATIASHERHLSTDFGIIRRNKQDIIINYQEKPVLDYLVSMGIYIFEPEVLKYIKPGEKLDFPELVKKLIRAKKKVYSYISKDYWLDIGREADYKKAIEDFPKMK</sequence>
<dbReference type="PANTHER" id="PTHR22572">
    <property type="entry name" value="SUGAR-1-PHOSPHATE GUANYL TRANSFERASE"/>
    <property type="match status" value="1"/>
</dbReference>
<feature type="domain" description="Nucleotidyl transferase" evidence="3">
    <location>
        <begin position="2"/>
        <end position="224"/>
    </location>
</feature>
<reference evidence="5" key="1">
    <citation type="submission" date="2017-09" db="EMBL/GenBank/DDBJ databases">
        <title>Depth-based differentiation of microbial function through sediment-hosted aquifers and enrichment of novel symbionts in the deep terrestrial subsurface.</title>
        <authorList>
            <person name="Probst A.J."/>
            <person name="Ladd B."/>
            <person name="Jarett J.K."/>
            <person name="Geller-Mcgrath D.E."/>
            <person name="Sieber C.M.K."/>
            <person name="Emerson J.B."/>
            <person name="Anantharaman K."/>
            <person name="Thomas B.C."/>
            <person name="Malmstrom R."/>
            <person name="Stieglmeier M."/>
            <person name="Klingl A."/>
            <person name="Woyke T."/>
            <person name="Ryan C.M."/>
            <person name="Banfield J.F."/>
        </authorList>
    </citation>
    <scope>NUCLEOTIDE SEQUENCE [LARGE SCALE GENOMIC DNA]</scope>
</reference>
<dbReference type="InterPro" id="IPR050486">
    <property type="entry name" value="Mannose-1P_guanyltransferase"/>
</dbReference>
<evidence type="ECO:0000256" key="2">
    <source>
        <dbReference type="ARBA" id="ARBA00023277"/>
    </source>
</evidence>
<comment type="caution">
    <text evidence="4">The sequence shown here is derived from an EMBL/GenBank/DDBJ whole genome shotgun (WGS) entry which is preliminary data.</text>
</comment>